<accession>A0AA96LQC4</accession>
<evidence type="ECO:0000313" key="6">
    <source>
        <dbReference type="Proteomes" id="UP001304650"/>
    </source>
</evidence>
<dbReference type="EMBL" id="CP130319">
    <property type="protein sequence ID" value="WNR45209.1"/>
    <property type="molecule type" value="Genomic_DNA"/>
</dbReference>
<organism evidence="5 6">
    <name type="scientific">Paenibacillus roseopurpureus</name>
    <dbReference type="NCBI Taxonomy" id="2918901"/>
    <lineage>
        <taxon>Bacteria</taxon>
        <taxon>Bacillati</taxon>
        <taxon>Bacillota</taxon>
        <taxon>Bacilli</taxon>
        <taxon>Bacillales</taxon>
        <taxon>Paenibacillaceae</taxon>
        <taxon>Paenibacillus</taxon>
    </lineage>
</organism>
<keyword evidence="1" id="KW-0805">Transcription regulation</keyword>
<dbReference type="SUPFAM" id="SSF51215">
    <property type="entry name" value="Regulatory protein AraC"/>
    <property type="match status" value="1"/>
</dbReference>
<dbReference type="PROSITE" id="PS01124">
    <property type="entry name" value="HTH_ARAC_FAMILY_2"/>
    <property type="match status" value="1"/>
</dbReference>
<dbReference type="InterPro" id="IPR009057">
    <property type="entry name" value="Homeodomain-like_sf"/>
</dbReference>
<protein>
    <submittedName>
        <fullName evidence="5">AraC family transcriptional regulator</fullName>
    </submittedName>
</protein>
<dbReference type="InterPro" id="IPR018062">
    <property type="entry name" value="HTH_AraC-typ_CS"/>
</dbReference>
<keyword evidence="2" id="KW-0238">DNA-binding</keyword>
<gene>
    <name evidence="5" type="ORF">MJB10_03475</name>
</gene>
<evidence type="ECO:0000256" key="1">
    <source>
        <dbReference type="ARBA" id="ARBA00023015"/>
    </source>
</evidence>
<dbReference type="SMART" id="SM00342">
    <property type="entry name" value="HTH_ARAC"/>
    <property type="match status" value="1"/>
</dbReference>
<reference evidence="5" key="1">
    <citation type="submission" date="2022-02" db="EMBL/GenBank/DDBJ databases">
        <title>Paenibacillus sp. MBLB1832 Whole Genome Shotgun Sequencing.</title>
        <authorList>
            <person name="Hwang C.Y."/>
            <person name="Cho E.-S."/>
            <person name="Seo M.-J."/>
        </authorList>
    </citation>
    <scope>NUCLEOTIDE SEQUENCE</scope>
    <source>
        <strain evidence="5">MBLB1832</strain>
    </source>
</reference>
<evidence type="ECO:0000256" key="3">
    <source>
        <dbReference type="ARBA" id="ARBA00023163"/>
    </source>
</evidence>
<dbReference type="InterPro" id="IPR037923">
    <property type="entry name" value="HTH-like"/>
</dbReference>
<dbReference type="PANTHER" id="PTHR43280:SF2">
    <property type="entry name" value="HTH-TYPE TRANSCRIPTIONAL REGULATOR EXSA"/>
    <property type="match status" value="1"/>
</dbReference>
<sequence>MKGIAVNNLALRVLWVFDKRTTSGWTDIRQTTDVHTFYWIAGGEGTFVDEKGTNYRVRKGHLVYLKPGFHLHMSTDADNPLRIIMVLTEIGYLPYEQRVWGSVEPLAALPFLILRAFASEQAKVVDKIFQSLIDGWIPGEQGGTVRDQLKLLELIQFLHANPEEELKDRPAQEAYVQMKNYLETHHAANIKLSELAARYGISESYSRKMFLKQLQQTPKQYLQSIRVGHAKQLLVFTDMSMRDIAQACGYGDEFHFSKMFKSLTGTAPSVFRESRSRG</sequence>
<name>A0AA96LQC4_9BACL</name>
<dbReference type="Proteomes" id="UP001304650">
    <property type="component" value="Chromosome"/>
</dbReference>
<evidence type="ECO:0000259" key="4">
    <source>
        <dbReference type="PROSITE" id="PS01124"/>
    </source>
</evidence>
<dbReference type="InterPro" id="IPR014710">
    <property type="entry name" value="RmlC-like_jellyroll"/>
</dbReference>
<feature type="domain" description="HTH araC/xylS-type" evidence="4">
    <location>
        <begin position="176"/>
        <end position="274"/>
    </location>
</feature>
<dbReference type="KEGG" id="proo:MJB10_03475"/>
<dbReference type="PROSITE" id="PS00041">
    <property type="entry name" value="HTH_ARAC_FAMILY_1"/>
    <property type="match status" value="1"/>
</dbReference>
<proteinExistence type="predicted"/>
<dbReference type="SUPFAM" id="SSF46689">
    <property type="entry name" value="Homeodomain-like"/>
    <property type="match status" value="2"/>
</dbReference>
<evidence type="ECO:0000313" key="5">
    <source>
        <dbReference type="EMBL" id="WNR45209.1"/>
    </source>
</evidence>
<evidence type="ECO:0000256" key="2">
    <source>
        <dbReference type="ARBA" id="ARBA00023125"/>
    </source>
</evidence>
<keyword evidence="3" id="KW-0804">Transcription</keyword>
<dbReference type="Gene3D" id="1.10.10.60">
    <property type="entry name" value="Homeodomain-like"/>
    <property type="match status" value="2"/>
</dbReference>
<keyword evidence="6" id="KW-1185">Reference proteome</keyword>
<dbReference type="RefSeq" id="WP_314801764.1">
    <property type="nucleotide sequence ID" value="NZ_CP130319.1"/>
</dbReference>
<dbReference type="GO" id="GO:0043565">
    <property type="term" value="F:sequence-specific DNA binding"/>
    <property type="evidence" value="ECO:0007669"/>
    <property type="project" value="InterPro"/>
</dbReference>
<dbReference type="Pfam" id="PF12833">
    <property type="entry name" value="HTH_18"/>
    <property type="match status" value="1"/>
</dbReference>
<dbReference type="PANTHER" id="PTHR43280">
    <property type="entry name" value="ARAC-FAMILY TRANSCRIPTIONAL REGULATOR"/>
    <property type="match status" value="1"/>
</dbReference>
<dbReference type="AlphaFoldDB" id="A0AA96LQC4"/>
<dbReference type="GO" id="GO:0003700">
    <property type="term" value="F:DNA-binding transcription factor activity"/>
    <property type="evidence" value="ECO:0007669"/>
    <property type="project" value="InterPro"/>
</dbReference>
<dbReference type="InterPro" id="IPR018060">
    <property type="entry name" value="HTH_AraC"/>
</dbReference>
<dbReference type="Gene3D" id="2.60.120.10">
    <property type="entry name" value="Jelly Rolls"/>
    <property type="match status" value="1"/>
</dbReference>